<evidence type="ECO:0000313" key="2">
    <source>
        <dbReference type="Proteomes" id="UP001457282"/>
    </source>
</evidence>
<sequence>MLTAVQPWFGSSIKEINHSVVIKQDKPPVPSGLPLAVENVINGCSEYDLRNRPSMEDIIHAFESSQNDVQSDGEWFGLGSRTPVGKFSSDKTLRRGKSFDIQIAYAYYVGEFVRLKANVLSPIFEWPRKGGGGAWATGRISQVLPNGCLVVRFPGRLEFGGEARSFLADSSEVELVSFDTCPRVVEKYQHAEYFNWAVRPLAIAFGLFTTMKFSLFVGRVSASLEGRRNSVRRDGQSNSGWLPPPVANLFKEGTCSATAR</sequence>
<gene>
    <name evidence="1" type="ORF">M0R45_031535</name>
</gene>
<dbReference type="Proteomes" id="UP001457282">
    <property type="component" value="Unassembled WGS sequence"/>
</dbReference>
<dbReference type="InterPro" id="IPR053293">
    <property type="entry name" value="OCM_Kinase"/>
</dbReference>
<name>A0AAW1WEJ8_RUBAR</name>
<reference evidence="1 2" key="1">
    <citation type="journal article" date="2023" name="G3 (Bethesda)">
        <title>A chromosome-length genome assembly and annotation of blackberry (Rubus argutus, cv. 'Hillquist').</title>
        <authorList>
            <person name="Bruna T."/>
            <person name="Aryal R."/>
            <person name="Dudchenko O."/>
            <person name="Sargent D.J."/>
            <person name="Mead D."/>
            <person name="Buti M."/>
            <person name="Cavallini A."/>
            <person name="Hytonen T."/>
            <person name="Andres J."/>
            <person name="Pham M."/>
            <person name="Weisz D."/>
            <person name="Mascagni F."/>
            <person name="Usai G."/>
            <person name="Natali L."/>
            <person name="Bassil N."/>
            <person name="Fernandez G.E."/>
            <person name="Lomsadze A."/>
            <person name="Armour M."/>
            <person name="Olukolu B."/>
            <person name="Poorten T."/>
            <person name="Britton C."/>
            <person name="Davik J."/>
            <person name="Ashrafi H."/>
            <person name="Aiden E.L."/>
            <person name="Borodovsky M."/>
            <person name="Worthington M."/>
        </authorList>
    </citation>
    <scope>NUCLEOTIDE SEQUENCE [LARGE SCALE GENOMIC DNA]</scope>
    <source>
        <strain evidence="1">PI 553951</strain>
    </source>
</reference>
<dbReference type="PANTHER" id="PTHR47209:SF10">
    <property type="entry name" value="E3 UBIQUITIN-PROTEIN LIGASE KEG-LIKE"/>
    <property type="match status" value="1"/>
</dbReference>
<dbReference type="EMBL" id="JBEDUW010000006">
    <property type="protein sequence ID" value="KAK9923101.1"/>
    <property type="molecule type" value="Genomic_DNA"/>
</dbReference>
<organism evidence="1 2">
    <name type="scientific">Rubus argutus</name>
    <name type="common">Southern blackberry</name>
    <dbReference type="NCBI Taxonomy" id="59490"/>
    <lineage>
        <taxon>Eukaryota</taxon>
        <taxon>Viridiplantae</taxon>
        <taxon>Streptophyta</taxon>
        <taxon>Embryophyta</taxon>
        <taxon>Tracheophyta</taxon>
        <taxon>Spermatophyta</taxon>
        <taxon>Magnoliopsida</taxon>
        <taxon>eudicotyledons</taxon>
        <taxon>Gunneridae</taxon>
        <taxon>Pentapetalae</taxon>
        <taxon>rosids</taxon>
        <taxon>fabids</taxon>
        <taxon>Rosales</taxon>
        <taxon>Rosaceae</taxon>
        <taxon>Rosoideae</taxon>
        <taxon>Rosoideae incertae sedis</taxon>
        <taxon>Rubus</taxon>
    </lineage>
</organism>
<dbReference type="Gene3D" id="1.10.510.10">
    <property type="entry name" value="Transferase(Phosphotransferase) domain 1"/>
    <property type="match status" value="1"/>
</dbReference>
<accession>A0AAW1WEJ8</accession>
<comment type="caution">
    <text evidence="1">The sequence shown here is derived from an EMBL/GenBank/DDBJ whole genome shotgun (WGS) entry which is preliminary data.</text>
</comment>
<dbReference type="SUPFAM" id="SSF56112">
    <property type="entry name" value="Protein kinase-like (PK-like)"/>
    <property type="match status" value="1"/>
</dbReference>
<keyword evidence="2" id="KW-1185">Reference proteome</keyword>
<evidence type="ECO:0000313" key="1">
    <source>
        <dbReference type="EMBL" id="KAK9923101.1"/>
    </source>
</evidence>
<dbReference type="InterPro" id="IPR011009">
    <property type="entry name" value="Kinase-like_dom_sf"/>
</dbReference>
<dbReference type="AlphaFoldDB" id="A0AAW1WEJ8"/>
<dbReference type="PANTHER" id="PTHR47209">
    <property type="entry name" value="OS06G0639500 PROTEIN"/>
    <property type="match status" value="1"/>
</dbReference>
<proteinExistence type="predicted"/>
<protein>
    <submittedName>
        <fullName evidence="1">Uncharacterized protein</fullName>
    </submittedName>
</protein>